<protein>
    <recommendedName>
        <fullName evidence="3">Nucleotidyl transferase AbiEii toxin, Type IV TA system</fullName>
    </recommendedName>
</protein>
<dbReference type="Proteomes" id="UP000824010">
    <property type="component" value="Chromosome"/>
</dbReference>
<dbReference type="RefSeq" id="WP_217867584.1">
    <property type="nucleotide sequence ID" value="NZ_CP077077.1"/>
</dbReference>
<evidence type="ECO:0000313" key="1">
    <source>
        <dbReference type="EMBL" id="QXH56402.1"/>
    </source>
</evidence>
<dbReference type="EMBL" id="CP077077">
    <property type="protein sequence ID" value="QXH56402.1"/>
    <property type="molecule type" value="Genomic_DNA"/>
</dbReference>
<gene>
    <name evidence="1" type="ORF">KSS90_24280</name>
</gene>
<sequence length="230" mass="26121">MTSWQPFDQSNPMLRKLAHHPESHEFKHILKTSSKYDLESLARLWLSEGIPFAFKEGAGVYDEMRFWVASILGISSVDVTLQGSGRIGFSMAPHKFGNTFSVSSDFDLSIVDKGLFDRCGGELQDFKKAFESGRIESSEKAKANRADFCKRLDSLLRLGYINTFQAPSFRDYTPTILKIKDTMYQAGERLKVTQGVPQFTSLNARLYRSWDDLVDRVATNLSELKIKLPM</sequence>
<organism evidence="1 2">
    <name type="scientific">Pseudomonas maumuensis</name>
    <dbReference type="NCBI Taxonomy" id="2842354"/>
    <lineage>
        <taxon>Bacteria</taxon>
        <taxon>Pseudomonadati</taxon>
        <taxon>Pseudomonadota</taxon>
        <taxon>Gammaproteobacteria</taxon>
        <taxon>Pseudomonadales</taxon>
        <taxon>Pseudomonadaceae</taxon>
        <taxon>Pseudomonas</taxon>
    </lineage>
</organism>
<evidence type="ECO:0000313" key="2">
    <source>
        <dbReference type="Proteomes" id="UP000824010"/>
    </source>
</evidence>
<reference evidence="1 2" key="1">
    <citation type="journal article" date="2021" name="Microorganisms">
        <title>The Ever-Expanding Pseudomonas Genus: Description of 43 New Species and Partition of the Pseudomonas putida Group.</title>
        <authorList>
            <person name="Girard L."/>
            <person name="Lood C."/>
            <person name="Hofte M."/>
            <person name="Vandamme P."/>
            <person name="Rokni-Zadeh H."/>
            <person name="van Noort V."/>
            <person name="Lavigne R."/>
            <person name="De Mot R."/>
        </authorList>
    </citation>
    <scope>NUCLEOTIDE SEQUENCE [LARGE SCALE GENOMIC DNA]</scope>
    <source>
        <strain evidence="1 2">COW77</strain>
    </source>
</reference>
<keyword evidence="2" id="KW-1185">Reference proteome</keyword>
<accession>A0ABX8NK56</accession>
<proteinExistence type="predicted"/>
<name>A0ABX8NK56_9PSED</name>
<evidence type="ECO:0008006" key="3">
    <source>
        <dbReference type="Google" id="ProtNLM"/>
    </source>
</evidence>